<reference evidence="11 12" key="1">
    <citation type="submission" date="2019-07" db="EMBL/GenBank/DDBJ databases">
        <title>Whole genome shotgun sequence of Adhaeribacter aerolatus NBRC 106133.</title>
        <authorList>
            <person name="Hosoyama A."/>
            <person name="Uohara A."/>
            <person name="Ohji S."/>
            <person name="Ichikawa N."/>
        </authorList>
    </citation>
    <scope>NUCLEOTIDE SEQUENCE [LARGE SCALE GENOMIC DNA]</scope>
    <source>
        <strain evidence="11 12">NBRC 106133</strain>
    </source>
</reference>
<dbReference type="SMART" id="SM00633">
    <property type="entry name" value="Glyco_10"/>
    <property type="match status" value="1"/>
</dbReference>
<dbReference type="GO" id="GO:0031176">
    <property type="term" value="F:endo-1,4-beta-xylanase activity"/>
    <property type="evidence" value="ECO:0007669"/>
    <property type="project" value="UniProtKB-EC"/>
</dbReference>
<dbReference type="InterPro" id="IPR001000">
    <property type="entry name" value="GH10_dom"/>
</dbReference>
<protein>
    <recommendedName>
        <fullName evidence="9">Beta-xylanase</fullName>
        <ecNumber evidence="9">3.2.1.8</ecNumber>
    </recommendedName>
</protein>
<organism evidence="11 12">
    <name type="scientific">Adhaeribacter aerolatus</name>
    <dbReference type="NCBI Taxonomy" id="670289"/>
    <lineage>
        <taxon>Bacteria</taxon>
        <taxon>Pseudomonadati</taxon>
        <taxon>Bacteroidota</taxon>
        <taxon>Cytophagia</taxon>
        <taxon>Cytophagales</taxon>
        <taxon>Hymenobacteraceae</taxon>
        <taxon>Adhaeribacter</taxon>
    </lineage>
</organism>
<dbReference type="Proteomes" id="UP000321532">
    <property type="component" value="Unassembled WGS sequence"/>
</dbReference>
<evidence type="ECO:0000256" key="3">
    <source>
        <dbReference type="ARBA" id="ARBA00022651"/>
    </source>
</evidence>
<comment type="similarity">
    <text evidence="2 9">Belongs to the glycosyl hydrolase 10 (cellulase F) family.</text>
</comment>
<evidence type="ECO:0000259" key="10">
    <source>
        <dbReference type="PROSITE" id="PS51760"/>
    </source>
</evidence>
<dbReference type="RefSeq" id="WP_146895372.1">
    <property type="nucleotide sequence ID" value="NZ_BJYS01000004.1"/>
</dbReference>
<dbReference type="EC" id="3.2.1.8" evidence="9"/>
<comment type="caution">
    <text evidence="11">The sequence shown here is derived from an EMBL/GenBank/DDBJ whole genome shotgun (WGS) entry which is preliminary data.</text>
</comment>
<name>A0A512AU96_9BACT</name>
<dbReference type="Pfam" id="PF00331">
    <property type="entry name" value="Glyco_hydro_10"/>
    <property type="match status" value="2"/>
</dbReference>
<keyword evidence="6 9" id="KW-0119">Carbohydrate metabolism</keyword>
<evidence type="ECO:0000256" key="7">
    <source>
        <dbReference type="ARBA" id="ARBA00023295"/>
    </source>
</evidence>
<proteinExistence type="inferred from homology"/>
<evidence type="ECO:0000256" key="9">
    <source>
        <dbReference type="RuleBase" id="RU361174"/>
    </source>
</evidence>
<feature type="domain" description="GH10" evidence="10">
    <location>
        <begin position="53"/>
        <end position="551"/>
    </location>
</feature>
<evidence type="ECO:0000256" key="1">
    <source>
        <dbReference type="ARBA" id="ARBA00000681"/>
    </source>
</evidence>
<accession>A0A512AU96</accession>
<dbReference type="SUPFAM" id="SSF51445">
    <property type="entry name" value="(Trans)glycosidases"/>
    <property type="match status" value="1"/>
</dbReference>
<keyword evidence="4" id="KW-0732">Signal</keyword>
<dbReference type="InterPro" id="IPR044846">
    <property type="entry name" value="GH10"/>
</dbReference>
<evidence type="ECO:0000256" key="6">
    <source>
        <dbReference type="ARBA" id="ARBA00023277"/>
    </source>
</evidence>
<evidence type="ECO:0000256" key="2">
    <source>
        <dbReference type="ARBA" id="ARBA00007495"/>
    </source>
</evidence>
<evidence type="ECO:0000256" key="8">
    <source>
        <dbReference type="ARBA" id="ARBA00023326"/>
    </source>
</evidence>
<dbReference type="PANTHER" id="PTHR31490">
    <property type="entry name" value="GLYCOSYL HYDROLASE"/>
    <property type="match status" value="1"/>
</dbReference>
<evidence type="ECO:0000256" key="4">
    <source>
        <dbReference type="ARBA" id="ARBA00022729"/>
    </source>
</evidence>
<dbReference type="OrthoDB" id="1032269at2"/>
<dbReference type="PANTHER" id="PTHR31490:SF88">
    <property type="entry name" value="BETA-XYLANASE"/>
    <property type="match status" value="1"/>
</dbReference>
<dbReference type="PROSITE" id="PS51257">
    <property type="entry name" value="PROKAR_LIPOPROTEIN"/>
    <property type="match status" value="1"/>
</dbReference>
<evidence type="ECO:0000256" key="5">
    <source>
        <dbReference type="ARBA" id="ARBA00022801"/>
    </source>
</evidence>
<evidence type="ECO:0000313" key="11">
    <source>
        <dbReference type="EMBL" id="GEO03253.1"/>
    </source>
</evidence>
<dbReference type="InterPro" id="IPR017853">
    <property type="entry name" value="GH"/>
</dbReference>
<dbReference type="AlphaFoldDB" id="A0A512AU96"/>
<dbReference type="GO" id="GO:0045493">
    <property type="term" value="P:xylan catabolic process"/>
    <property type="evidence" value="ECO:0007669"/>
    <property type="project" value="UniProtKB-KW"/>
</dbReference>
<keyword evidence="3" id="KW-0858">Xylan degradation</keyword>
<keyword evidence="7 9" id="KW-0326">Glycosidase</keyword>
<dbReference type="EMBL" id="BJYS01000004">
    <property type="protein sequence ID" value="GEO03253.1"/>
    <property type="molecule type" value="Genomic_DNA"/>
</dbReference>
<evidence type="ECO:0000313" key="12">
    <source>
        <dbReference type="Proteomes" id="UP000321532"/>
    </source>
</evidence>
<sequence length="556" mass="59742">MKHLYKAVLCFTGLILTSSCDYDPLEFNVEKPASVAAQEEIDAYADLKTYVNRATNPGFKLGTGVALSDYNQKGVLYRLINRNYDEITAGNTLKHGAVVQADGSLNLANVKSLLEIADKAGVAVYGHTLASHSNQNATYLKSLIAPTIIPATGPGGGSTGTDVVADFETDNLGKTYPMTSGGSGTVVNDPVAGASGKVLNIVGVQTHPQFTINLTNGRTLGNYESVTIDIYATGSTGLFGQGMRMSINGGTLANFNSPSAYGAPDGAWGRGKIVMQLSNLNLTEAQKKLTSFTIALGSATGSANYYIDNVTMQWKLTDIIVEKTVEEKKTILTDALQRWITGMVSAAKGSVKAWNVVNEPMNDANPTELRTGIGRTLAADEFYWQDYLGKDYGVIAFKIAREKGNATDLLFINDTNLEQNLDKTKGLIEYVNYLESNGAKVDGIGTQMNLNLNTDKQNIATMFQLLAATGKMVRVSGLNVAVGVTTDKATPEQYQAQKEMYQYVVGKYVELVPAKQRYGITVSNSMDASEPIGLWTQGFIRKPAYSGFAEGLSALK</sequence>
<keyword evidence="12" id="KW-1185">Reference proteome</keyword>
<gene>
    <name evidence="11" type="ORF">AAE02nite_09170</name>
</gene>
<comment type="catalytic activity">
    <reaction evidence="1 9">
        <text>Endohydrolysis of (1-&gt;4)-beta-D-xylosidic linkages in xylans.</text>
        <dbReference type="EC" id="3.2.1.8"/>
    </reaction>
</comment>
<dbReference type="PRINTS" id="PR00134">
    <property type="entry name" value="GLHYDRLASE10"/>
</dbReference>
<keyword evidence="8 9" id="KW-0624">Polysaccharide degradation</keyword>
<dbReference type="Gene3D" id="3.20.20.80">
    <property type="entry name" value="Glycosidases"/>
    <property type="match status" value="2"/>
</dbReference>
<keyword evidence="5 9" id="KW-0378">Hydrolase</keyword>
<dbReference type="PROSITE" id="PS51760">
    <property type="entry name" value="GH10_2"/>
    <property type="match status" value="1"/>
</dbReference>